<dbReference type="AlphaFoldDB" id="A0A816TGN6"/>
<organism evidence="1">
    <name type="scientific">Brassica napus</name>
    <name type="common">Rape</name>
    <dbReference type="NCBI Taxonomy" id="3708"/>
    <lineage>
        <taxon>Eukaryota</taxon>
        <taxon>Viridiplantae</taxon>
        <taxon>Streptophyta</taxon>
        <taxon>Embryophyta</taxon>
        <taxon>Tracheophyta</taxon>
        <taxon>Spermatophyta</taxon>
        <taxon>Magnoliopsida</taxon>
        <taxon>eudicotyledons</taxon>
        <taxon>Gunneridae</taxon>
        <taxon>Pentapetalae</taxon>
        <taxon>rosids</taxon>
        <taxon>malvids</taxon>
        <taxon>Brassicales</taxon>
        <taxon>Brassicaceae</taxon>
        <taxon>Brassiceae</taxon>
        <taxon>Brassica</taxon>
    </lineage>
</organism>
<evidence type="ECO:0000313" key="1">
    <source>
        <dbReference type="EMBL" id="CAF2095156.1"/>
    </source>
</evidence>
<dbReference type="Proteomes" id="UP001295469">
    <property type="component" value="Chromosome A05"/>
</dbReference>
<accession>A0A816TGN6</accession>
<proteinExistence type="predicted"/>
<dbReference type="EMBL" id="HG994359">
    <property type="protein sequence ID" value="CAF2095156.1"/>
    <property type="molecule type" value="Genomic_DNA"/>
</dbReference>
<protein>
    <submittedName>
        <fullName evidence="1">(rape) hypothetical protein</fullName>
    </submittedName>
</protein>
<gene>
    <name evidence="1" type="ORF">DARMORV10_A05P09300.1</name>
</gene>
<reference evidence="1" key="1">
    <citation type="submission" date="2021-01" db="EMBL/GenBank/DDBJ databases">
        <authorList>
            <consortium name="Genoscope - CEA"/>
            <person name="William W."/>
        </authorList>
    </citation>
    <scope>NUCLEOTIDE SEQUENCE</scope>
</reference>
<sequence length="69" mass="7634">MIRAGWGVTPCHWIPERFRASLDGGWELGNYYDSSMSLISSYNVNVVWEASVSLKNVCASIHSISGLTL</sequence>
<name>A0A816TGN6_BRANA</name>